<protein>
    <submittedName>
        <fullName evidence="1">(salmon louse) hypothetical protein</fullName>
    </submittedName>
</protein>
<dbReference type="Proteomes" id="UP000675881">
    <property type="component" value="Chromosome 15"/>
</dbReference>
<accession>A0A7R8H4H9</accession>
<reference evidence="1" key="1">
    <citation type="submission" date="2021-02" db="EMBL/GenBank/DDBJ databases">
        <authorList>
            <person name="Bekaert M."/>
        </authorList>
    </citation>
    <scope>NUCLEOTIDE SEQUENCE</scope>
    <source>
        <strain evidence="1">IoA-00</strain>
    </source>
</reference>
<dbReference type="EMBL" id="HG994594">
    <property type="protein sequence ID" value="CAF2859829.1"/>
    <property type="molecule type" value="Genomic_DNA"/>
</dbReference>
<organism evidence="1 2">
    <name type="scientific">Lepeophtheirus salmonis</name>
    <name type="common">Salmon louse</name>
    <name type="synonym">Caligus salmonis</name>
    <dbReference type="NCBI Taxonomy" id="72036"/>
    <lineage>
        <taxon>Eukaryota</taxon>
        <taxon>Metazoa</taxon>
        <taxon>Ecdysozoa</taxon>
        <taxon>Arthropoda</taxon>
        <taxon>Crustacea</taxon>
        <taxon>Multicrustacea</taxon>
        <taxon>Hexanauplia</taxon>
        <taxon>Copepoda</taxon>
        <taxon>Siphonostomatoida</taxon>
        <taxon>Caligidae</taxon>
        <taxon>Lepeophtheirus</taxon>
    </lineage>
</organism>
<evidence type="ECO:0000313" key="1">
    <source>
        <dbReference type="EMBL" id="CAF2859829.1"/>
    </source>
</evidence>
<evidence type="ECO:0000313" key="2">
    <source>
        <dbReference type="Proteomes" id="UP000675881"/>
    </source>
</evidence>
<keyword evidence="2" id="KW-1185">Reference proteome</keyword>
<sequence length="128" mass="14661">MTLLEQSFSFSAQASYFNVCPQSSGSQSSIELHKNEWQLLEQRFSFSAQASYFNVCPQSSGSQSSIELHKNEWQLLQQSFSFSAQASYFNVCSQSRGSQDFYSYIFYHGGKRDIQNSLQNLRCTPMFP</sequence>
<name>A0A7R8H4H9_LEPSM</name>
<gene>
    <name evidence="1" type="ORF">LSAA_6018</name>
</gene>
<proteinExistence type="predicted"/>
<dbReference type="AlphaFoldDB" id="A0A7R8H4H9"/>